<evidence type="ECO:0000313" key="2">
    <source>
        <dbReference type="EMBL" id="ATZ17622.1"/>
    </source>
</evidence>
<dbReference type="NCBIfam" id="NF038029">
    <property type="entry name" value="LP_plasma"/>
    <property type="match status" value="1"/>
</dbReference>
<proteinExistence type="predicted"/>
<dbReference type="EMBL" id="CP024964">
    <property type="protein sequence ID" value="ATZ17622.1"/>
    <property type="molecule type" value="Genomic_DNA"/>
</dbReference>
<accession>A0A2K8NUV5</accession>
<dbReference type="PROSITE" id="PS51257">
    <property type="entry name" value="PROKAR_LIPOPROTEIN"/>
    <property type="match status" value="1"/>
</dbReference>
<evidence type="ECO:0000256" key="1">
    <source>
        <dbReference type="SAM" id="SignalP"/>
    </source>
</evidence>
<evidence type="ECO:0000313" key="3">
    <source>
        <dbReference type="Proteomes" id="UP000231896"/>
    </source>
</evidence>
<feature type="signal peptide" evidence="1">
    <location>
        <begin position="1"/>
        <end position="20"/>
    </location>
</feature>
<dbReference type="RefSeq" id="WP_028123931.1">
    <property type="nucleotide sequence ID" value="NZ_CP024964.1"/>
</dbReference>
<feature type="chain" id="PRO_5014713521" description="Lipoprotein" evidence="1">
    <location>
        <begin position="21"/>
        <end position="77"/>
    </location>
</feature>
<gene>
    <name evidence="2" type="ORF">EMELA_v1c00300</name>
</gene>
<dbReference type="KEGG" id="eml:EMELA_v1c00300"/>
<evidence type="ECO:0008006" key="4">
    <source>
        <dbReference type="Google" id="ProtNLM"/>
    </source>
</evidence>
<keyword evidence="3" id="KW-1185">Reference proteome</keyword>
<sequence>MKKLLAILEAVGLTATTSVAVVSCSGDKANWKLNDDKKVTLNTVKGVKTDLGKVADFSYKTIQNKFFWIKLRHSSRR</sequence>
<dbReference type="InterPro" id="IPR054816">
    <property type="entry name" value="Lipoprotein_mollicutes-type_CS"/>
</dbReference>
<protein>
    <recommendedName>
        <fullName evidence="4">Lipoprotein</fullName>
    </recommendedName>
</protein>
<name>A0A2K8NUV5_9MOLU</name>
<reference evidence="2 3" key="1">
    <citation type="submission" date="2017-11" db="EMBL/GenBank/DDBJ databases">
        <title>Genome sequence of Entomoplasma melaleucae M1 (ATCC 49191).</title>
        <authorList>
            <person name="Lo W.-S."/>
            <person name="Gasparich G.E."/>
            <person name="Kuo C.-H."/>
        </authorList>
    </citation>
    <scope>NUCLEOTIDE SEQUENCE [LARGE SCALE GENOMIC DNA]</scope>
    <source>
        <strain evidence="2 3">M1</strain>
    </source>
</reference>
<dbReference type="AlphaFoldDB" id="A0A2K8NUV5"/>
<keyword evidence="1" id="KW-0732">Signal</keyword>
<dbReference type="Proteomes" id="UP000231896">
    <property type="component" value="Chromosome"/>
</dbReference>
<organism evidence="2 3">
    <name type="scientific">Mesoplasma melaleucae</name>
    <dbReference type="NCBI Taxonomy" id="81459"/>
    <lineage>
        <taxon>Bacteria</taxon>
        <taxon>Bacillati</taxon>
        <taxon>Mycoplasmatota</taxon>
        <taxon>Mollicutes</taxon>
        <taxon>Entomoplasmatales</taxon>
        <taxon>Entomoplasmataceae</taxon>
        <taxon>Mesoplasma</taxon>
    </lineage>
</organism>